<dbReference type="EC" id="2.7.11.1" evidence="1"/>
<evidence type="ECO:0000256" key="9">
    <source>
        <dbReference type="PROSITE-ProRule" id="PRU10141"/>
    </source>
</evidence>
<keyword evidence="2" id="KW-0723">Serine/threonine-protein kinase</keyword>
<dbReference type="FunFam" id="1.10.510.10:FF:000642">
    <property type="entry name" value="Serine/threonine-protein kinase srpk2"/>
    <property type="match status" value="1"/>
</dbReference>
<keyword evidence="4 9" id="KW-0547">Nucleotide-binding</keyword>
<evidence type="ECO:0000256" key="4">
    <source>
        <dbReference type="ARBA" id="ARBA00022741"/>
    </source>
</evidence>
<dbReference type="GO" id="GO:0005634">
    <property type="term" value="C:nucleus"/>
    <property type="evidence" value="ECO:0007669"/>
    <property type="project" value="TreeGrafter"/>
</dbReference>
<dbReference type="InterPro" id="IPR051334">
    <property type="entry name" value="SRPK"/>
</dbReference>
<accession>A0A210Q249</accession>
<feature type="compositionally biased region" description="Acidic residues" evidence="10">
    <location>
        <begin position="67"/>
        <end position="88"/>
    </location>
</feature>
<dbReference type="PANTHER" id="PTHR47634">
    <property type="entry name" value="PROTEIN KINASE DOMAIN-CONTAINING PROTEIN-RELATED"/>
    <property type="match status" value="1"/>
</dbReference>
<feature type="compositionally biased region" description="Polar residues" evidence="10">
    <location>
        <begin position="329"/>
        <end position="370"/>
    </location>
</feature>
<comment type="catalytic activity">
    <reaction evidence="8">
        <text>L-seryl-[protein] + ATP = O-phospho-L-seryl-[protein] + ADP + H(+)</text>
        <dbReference type="Rhea" id="RHEA:17989"/>
        <dbReference type="Rhea" id="RHEA-COMP:9863"/>
        <dbReference type="Rhea" id="RHEA-COMP:11604"/>
        <dbReference type="ChEBI" id="CHEBI:15378"/>
        <dbReference type="ChEBI" id="CHEBI:29999"/>
        <dbReference type="ChEBI" id="CHEBI:30616"/>
        <dbReference type="ChEBI" id="CHEBI:83421"/>
        <dbReference type="ChEBI" id="CHEBI:456216"/>
        <dbReference type="EC" id="2.7.11.1"/>
    </reaction>
</comment>
<dbReference type="InterPro" id="IPR000719">
    <property type="entry name" value="Prot_kinase_dom"/>
</dbReference>
<evidence type="ECO:0000256" key="1">
    <source>
        <dbReference type="ARBA" id="ARBA00012513"/>
    </source>
</evidence>
<comment type="catalytic activity">
    <reaction evidence="7">
        <text>L-threonyl-[protein] + ATP = O-phospho-L-threonyl-[protein] + ADP + H(+)</text>
        <dbReference type="Rhea" id="RHEA:46608"/>
        <dbReference type="Rhea" id="RHEA-COMP:11060"/>
        <dbReference type="Rhea" id="RHEA-COMP:11605"/>
        <dbReference type="ChEBI" id="CHEBI:15378"/>
        <dbReference type="ChEBI" id="CHEBI:30013"/>
        <dbReference type="ChEBI" id="CHEBI:30616"/>
        <dbReference type="ChEBI" id="CHEBI:61977"/>
        <dbReference type="ChEBI" id="CHEBI:456216"/>
        <dbReference type="EC" id="2.7.11.1"/>
    </reaction>
</comment>
<keyword evidence="6 9" id="KW-0067">ATP-binding</keyword>
<name>A0A210Q249_MIZYE</name>
<reference evidence="12 13" key="1">
    <citation type="journal article" date="2017" name="Nat. Ecol. Evol.">
        <title>Scallop genome provides insights into evolution of bilaterian karyotype and development.</title>
        <authorList>
            <person name="Wang S."/>
            <person name="Zhang J."/>
            <person name="Jiao W."/>
            <person name="Li J."/>
            <person name="Xun X."/>
            <person name="Sun Y."/>
            <person name="Guo X."/>
            <person name="Huan P."/>
            <person name="Dong B."/>
            <person name="Zhang L."/>
            <person name="Hu X."/>
            <person name="Sun X."/>
            <person name="Wang J."/>
            <person name="Zhao C."/>
            <person name="Wang Y."/>
            <person name="Wang D."/>
            <person name="Huang X."/>
            <person name="Wang R."/>
            <person name="Lv J."/>
            <person name="Li Y."/>
            <person name="Zhang Z."/>
            <person name="Liu B."/>
            <person name="Lu W."/>
            <person name="Hui Y."/>
            <person name="Liang J."/>
            <person name="Zhou Z."/>
            <person name="Hou R."/>
            <person name="Li X."/>
            <person name="Liu Y."/>
            <person name="Li H."/>
            <person name="Ning X."/>
            <person name="Lin Y."/>
            <person name="Zhao L."/>
            <person name="Xing Q."/>
            <person name="Dou J."/>
            <person name="Li Y."/>
            <person name="Mao J."/>
            <person name="Guo H."/>
            <person name="Dou H."/>
            <person name="Li T."/>
            <person name="Mu C."/>
            <person name="Jiang W."/>
            <person name="Fu Q."/>
            <person name="Fu X."/>
            <person name="Miao Y."/>
            <person name="Liu J."/>
            <person name="Yu Q."/>
            <person name="Li R."/>
            <person name="Liao H."/>
            <person name="Li X."/>
            <person name="Kong Y."/>
            <person name="Jiang Z."/>
            <person name="Chourrout D."/>
            <person name="Li R."/>
            <person name="Bao Z."/>
        </authorList>
    </citation>
    <scope>NUCLEOTIDE SEQUENCE [LARGE SCALE GENOMIC DNA]</scope>
    <source>
        <strain evidence="12 13">PY_sf001</strain>
    </source>
</reference>
<dbReference type="AlphaFoldDB" id="A0A210Q249"/>
<dbReference type="GO" id="GO:0005737">
    <property type="term" value="C:cytoplasm"/>
    <property type="evidence" value="ECO:0007669"/>
    <property type="project" value="TreeGrafter"/>
</dbReference>
<feature type="region of interest" description="Disordered" evidence="10">
    <location>
        <begin position="1"/>
        <end position="92"/>
    </location>
</feature>
<dbReference type="Proteomes" id="UP000242188">
    <property type="component" value="Unassembled WGS sequence"/>
</dbReference>
<dbReference type="PROSITE" id="PS00108">
    <property type="entry name" value="PROTEIN_KINASE_ST"/>
    <property type="match status" value="1"/>
</dbReference>
<sequence length="735" mass="83064">MQPSNTTHAYSAPDGRVNENTRMSSKIPRKALAIQSRKKRSKAKPRFKNDDKSKNTSSDPQTRADPEYEEEEEEEILGSDDDEQEDPADYTKGGYHPVKIGDLFNGKYHVVRKLGWGHFSTVWLCWDMAEKRFVALKVVKSAQHYTETAVDEIKLLRCVRESDEADSFRERTVQLLDDFKISGVNGTHVCMVFEVLGHNLLKLIIRSNYQGIPLSNVKKIIKQVLQGLHYLHSKCNIIHTDIKPENVLMCVDETYIRKLAADAFEWQKMGAKLPGSAVSTAPKEKPLDPAKMSKNKKKKMKKKQKKQQLLLDEQMKQIEEFEKDKEQNEYMSQSESTQSLPQQEGMDQSEGTDTCNTLNSDSSPTENSLANYEDQENSENNKNDLNIIEIENNNADNRAEKEKTKTEKINEENTQQSEGEKSPPLTNKNYVEPTIINDGGGTTTIIVQNVAPEQVPVPPICNGHESQGRQEGDGDSVNKNIMSPEATQQVSSMNISESEAISNKTEVESTDSTPCAMEESNNGESSPESKGRDRSLDDDSSQANSNHTDDSSARKLSGVVDPVREICDIPVKIADLGNACWIHHHFTEDIQTRQYRCLEVLIGAGYGAPADLWSTACMAFELATGDYLFEPHSGEDYSRDEDHLAHVIELIGPIPRHIALSGKYSREFFNRKGELRHIVKLKPWGLYEVLTEKYEWEPSQAQHFSDFLMPMLRFDPEKRATAFESLEHPWLTDAS</sequence>
<dbReference type="InterPro" id="IPR008271">
    <property type="entry name" value="Ser/Thr_kinase_AS"/>
</dbReference>
<feature type="region of interest" description="Disordered" evidence="10">
    <location>
        <begin position="275"/>
        <end position="308"/>
    </location>
</feature>
<keyword evidence="3" id="KW-0808">Transferase</keyword>
<feature type="region of interest" description="Disordered" evidence="10">
    <location>
        <begin position="323"/>
        <end position="436"/>
    </location>
</feature>
<feature type="compositionally biased region" description="Basic residues" evidence="10">
    <location>
        <begin position="293"/>
        <end position="306"/>
    </location>
</feature>
<protein>
    <recommendedName>
        <fullName evidence="1">non-specific serine/threonine protein kinase</fullName>
        <ecNumber evidence="1">2.7.11.1</ecNumber>
    </recommendedName>
</protein>
<keyword evidence="5 12" id="KW-0418">Kinase</keyword>
<dbReference type="InterPro" id="IPR017441">
    <property type="entry name" value="Protein_kinase_ATP_BS"/>
</dbReference>
<keyword evidence="13" id="KW-1185">Reference proteome</keyword>
<dbReference type="InterPro" id="IPR011009">
    <property type="entry name" value="Kinase-like_dom_sf"/>
</dbReference>
<dbReference type="Pfam" id="PF00069">
    <property type="entry name" value="Pkinase"/>
    <property type="match status" value="2"/>
</dbReference>
<dbReference type="SMART" id="SM00220">
    <property type="entry name" value="S_TKc"/>
    <property type="match status" value="1"/>
</dbReference>
<evidence type="ECO:0000256" key="8">
    <source>
        <dbReference type="ARBA" id="ARBA00048679"/>
    </source>
</evidence>
<feature type="domain" description="Protein kinase" evidence="11">
    <location>
        <begin position="108"/>
        <end position="731"/>
    </location>
</feature>
<dbReference type="GO" id="GO:0004674">
    <property type="term" value="F:protein serine/threonine kinase activity"/>
    <property type="evidence" value="ECO:0007669"/>
    <property type="project" value="UniProtKB-KW"/>
</dbReference>
<gene>
    <name evidence="12" type="ORF">KP79_PYT10878</name>
</gene>
<evidence type="ECO:0000259" key="11">
    <source>
        <dbReference type="PROSITE" id="PS50011"/>
    </source>
</evidence>
<dbReference type="Gene3D" id="1.10.510.10">
    <property type="entry name" value="Transferase(Phosphotransferase) domain 1"/>
    <property type="match status" value="2"/>
</dbReference>
<evidence type="ECO:0000256" key="10">
    <source>
        <dbReference type="SAM" id="MobiDB-lite"/>
    </source>
</evidence>
<feature type="compositionally biased region" description="Basic and acidic residues" evidence="10">
    <location>
        <begin position="397"/>
        <end position="411"/>
    </location>
</feature>
<feature type="region of interest" description="Disordered" evidence="10">
    <location>
        <begin position="458"/>
        <end position="556"/>
    </location>
</feature>
<dbReference type="OrthoDB" id="2649at2759"/>
<evidence type="ECO:0000313" key="12">
    <source>
        <dbReference type="EMBL" id="OWF42785.1"/>
    </source>
</evidence>
<dbReference type="Gene3D" id="3.30.200.20">
    <property type="entry name" value="Phosphorylase Kinase, domain 1"/>
    <property type="match status" value="1"/>
</dbReference>
<dbReference type="GO" id="GO:0050684">
    <property type="term" value="P:regulation of mRNA processing"/>
    <property type="evidence" value="ECO:0007669"/>
    <property type="project" value="TreeGrafter"/>
</dbReference>
<feature type="compositionally biased region" description="Polar residues" evidence="10">
    <location>
        <begin position="477"/>
        <end position="504"/>
    </location>
</feature>
<proteinExistence type="predicted"/>
<feature type="compositionally biased region" description="Basic residues" evidence="10">
    <location>
        <begin position="36"/>
        <end position="46"/>
    </location>
</feature>
<dbReference type="PROSITE" id="PS50011">
    <property type="entry name" value="PROTEIN_KINASE_DOM"/>
    <property type="match status" value="1"/>
</dbReference>
<evidence type="ECO:0000256" key="3">
    <source>
        <dbReference type="ARBA" id="ARBA00022679"/>
    </source>
</evidence>
<feature type="compositionally biased region" description="Low complexity" evidence="10">
    <location>
        <begin position="383"/>
        <end position="396"/>
    </location>
</feature>
<dbReference type="GO" id="GO:0005524">
    <property type="term" value="F:ATP binding"/>
    <property type="evidence" value="ECO:0007669"/>
    <property type="project" value="UniProtKB-UniRule"/>
</dbReference>
<organism evidence="12 13">
    <name type="scientific">Mizuhopecten yessoensis</name>
    <name type="common">Japanese scallop</name>
    <name type="synonym">Patinopecten yessoensis</name>
    <dbReference type="NCBI Taxonomy" id="6573"/>
    <lineage>
        <taxon>Eukaryota</taxon>
        <taxon>Metazoa</taxon>
        <taxon>Spiralia</taxon>
        <taxon>Lophotrochozoa</taxon>
        <taxon>Mollusca</taxon>
        <taxon>Bivalvia</taxon>
        <taxon>Autobranchia</taxon>
        <taxon>Pteriomorphia</taxon>
        <taxon>Pectinida</taxon>
        <taxon>Pectinoidea</taxon>
        <taxon>Pectinidae</taxon>
        <taxon>Mizuhopecten</taxon>
    </lineage>
</organism>
<feature type="compositionally biased region" description="Basic and acidic residues" evidence="10">
    <location>
        <begin position="527"/>
        <end position="537"/>
    </location>
</feature>
<dbReference type="FunFam" id="3.30.200.20:FF:000163">
    <property type="entry name" value="SRSF protein kinase 2 isoform X1"/>
    <property type="match status" value="1"/>
</dbReference>
<dbReference type="SUPFAM" id="SSF56112">
    <property type="entry name" value="Protein kinase-like (PK-like)"/>
    <property type="match status" value="1"/>
</dbReference>
<dbReference type="PROSITE" id="PS00107">
    <property type="entry name" value="PROTEIN_KINASE_ATP"/>
    <property type="match status" value="1"/>
</dbReference>
<evidence type="ECO:0000313" key="13">
    <source>
        <dbReference type="Proteomes" id="UP000242188"/>
    </source>
</evidence>
<evidence type="ECO:0000256" key="6">
    <source>
        <dbReference type="ARBA" id="ARBA00022840"/>
    </source>
</evidence>
<evidence type="ECO:0000256" key="5">
    <source>
        <dbReference type="ARBA" id="ARBA00022777"/>
    </source>
</evidence>
<feature type="binding site" evidence="9">
    <location>
        <position position="137"/>
    </location>
    <ligand>
        <name>ATP</name>
        <dbReference type="ChEBI" id="CHEBI:30616"/>
    </ligand>
</feature>
<evidence type="ECO:0000256" key="2">
    <source>
        <dbReference type="ARBA" id="ARBA00022527"/>
    </source>
</evidence>
<dbReference type="STRING" id="6573.A0A210Q249"/>
<dbReference type="FunFam" id="1.10.510.10:FF:000275">
    <property type="entry name" value="SRSF protein kinase 2 isoform X3"/>
    <property type="match status" value="1"/>
</dbReference>
<dbReference type="EMBL" id="NEDP02005221">
    <property type="protein sequence ID" value="OWF42785.1"/>
    <property type="molecule type" value="Genomic_DNA"/>
</dbReference>
<dbReference type="GO" id="GO:0000245">
    <property type="term" value="P:spliceosomal complex assembly"/>
    <property type="evidence" value="ECO:0007669"/>
    <property type="project" value="TreeGrafter"/>
</dbReference>
<evidence type="ECO:0000256" key="7">
    <source>
        <dbReference type="ARBA" id="ARBA00047899"/>
    </source>
</evidence>
<dbReference type="PANTHER" id="PTHR47634:SF9">
    <property type="entry name" value="PROTEIN KINASE DOMAIN-CONTAINING PROTEIN-RELATED"/>
    <property type="match status" value="1"/>
</dbReference>
<comment type="caution">
    <text evidence="12">The sequence shown here is derived from an EMBL/GenBank/DDBJ whole genome shotgun (WGS) entry which is preliminary data.</text>
</comment>